<organism evidence="2 3">
    <name type="scientific">Kluyveromyces lactis (strain ATCC 8585 / CBS 2359 / DSM 70799 / NBRC 1267 / NRRL Y-1140 / WM37)</name>
    <name type="common">Yeast</name>
    <name type="synonym">Candida sphaerica</name>
    <dbReference type="NCBI Taxonomy" id="284590"/>
    <lineage>
        <taxon>Eukaryota</taxon>
        <taxon>Fungi</taxon>
        <taxon>Dikarya</taxon>
        <taxon>Ascomycota</taxon>
        <taxon>Saccharomycotina</taxon>
        <taxon>Saccharomycetes</taxon>
        <taxon>Saccharomycetales</taxon>
        <taxon>Saccharomycetaceae</taxon>
        <taxon>Kluyveromyces</taxon>
    </lineage>
</organism>
<dbReference type="GeneID" id="2895059"/>
<reference evidence="2 3" key="1">
    <citation type="journal article" date="2004" name="Nature">
        <title>Genome evolution in yeasts.</title>
        <authorList>
            <consortium name="Genolevures"/>
            <person name="Dujon B."/>
            <person name="Sherman D."/>
            <person name="Fischer G."/>
            <person name="Durrens P."/>
            <person name="Casaregola S."/>
            <person name="Lafontaine I."/>
            <person name="de Montigny J."/>
            <person name="Marck C."/>
            <person name="Neuveglise C."/>
            <person name="Talla E."/>
            <person name="Goffard N."/>
            <person name="Frangeul L."/>
            <person name="Aigle M."/>
            <person name="Anthouard V."/>
            <person name="Babour A."/>
            <person name="Barbe V."/>
            <person name="Barnay S."/>
            <person name="Blanchin S."/>
            <person name="Beckerich J.M."/>
            <person name="Beyne E."/>
            <person name="Bleykasten C."/>
            <person name="Boisrame A."/>
            <person name="Boyer J."/>
            <person name="Cattolico L."/>
            <person name="Confanioleri F."/>
            <person name="de Daruvar A."/>
            <person name="Despons L."/>
            <person name="Fabre E."/>
            <person name="Fairhead C."/>
            <person name="Ferry-Dumazet H."/>
            <person name="Groppi A."/>
            <person name="Hantraye F."/>
            <person name="Hennequin C."/>
            <person name="Jauniaux N."/>
            <person name="Joyet P."/>
            <person name="Kachouri R."/>
            <person name="Kerrest A."/>
            <person name="Koszul R."/>
            <person name="Lemaire M."/>
            <person name="Lesur I."/>
            <person name="Ma L."/>
            <person name="Muller H."/>
            <person name="Nicaud J.M."/>
            <person name="Nikolski M."/>
            <person name="Oztas S."/>
            <person name="Ozier-Kalogeropoulos O."/>
            <person name="Pellenz S."/>
            <person name="Potier S."/>
            <person name="Richard G.F."/>
            <person name="Straub M.L."/>
            <person name="Suleau A."/>
            <person name="Swennene D."/>
            <person name="Tekaia F."/>
            <person name="Wesolowski-Louvel M."/>
            <person name="Westhof E."/>
            <person name="Wirth B."/>
            <person name="Zeniou-Meyer M."/>
            <person name="Zivanovic I."/>
            <person name="Bolotin-Fukuhara M."/>
            <person name="Thierry A."/>
            <person name="Bouchier C."/>
            <person name="Caudron B."/>
            <person name="Scarpelli C."/>
            <person name="Gaillardin C."/>
            <person name="Weissenbach J."/>
            <person name="Wincker P."/>
            <person name="Souciet J.L."/>
        </authorList>
    </citation>
    <scope>NUCLEOTIDE SEQUENCE [LARGE SCALE GENOMIC DNA]</scope>
    <source>
        <strain evidence="3">ATCC 8585 / CBS 2359 / DSM 70799 / NBRC 1267 / NRRL Y-1140 / WM37</strain>
    </source>
</reference>
<dbReference type="KEGG" id="kla:KLLA0_F07755g"/>
<sequence length="207" mass="23017">MNHILLQTLNKDVSTPQIQQQQLKPLQQQAGTSNRVGSGVAFLMGDPVVRDARMRLDIKKSFCDDHMFYPESKFGWSTVASNTNASAYIPVGVRSYGLSTYNQRVSQHTNLGGGVDISDTNSNGLAGPVPHNTRHVYTGQNFNSMEQHKQQQQVNPYLLSNNVQQSFNINDNQQSYYGRSMKNGSSNSSNNYNTNSLGGSHTINNKW</sequence>
<keyword evidence="3" id="KW-1185">Reference proteome</keyword>
<dbReference type="PaxDb" id="284590-Q6CKV8"/>
<name>Q6CKV8_KLULA</name>
<dbReference type="HOGENOM" id="CLU_1326557_0_0_1"/>
<evidence type="ECO:0000256" key="1">
    <source>
        <dbReference type="SAM" id="MobiDB-lite"/>
    </source>
</evidence>
<dbReference type="InParanoid" id="Q6CKV8"/>
<dbReference type="AlphaFoldDB" id="Q6CKV8"/>
<dbReference type="EMBL" id="CR382126">
    <property type="protein sequence ID" value="CAG98139.1"/>
    <property type="molecule type" value="Genomic_DNA"/>
</dbReference>
<gene>
    <name evidence="2" type="ORF">KLLA0_F07755g</name>
</gene>
<feature type="compositionally biased region" description="Low complexity" evidence="1">
    <location>
        <begin position="183"/>
        <end position="200"/>
    </location>
</feature>
<dbReference type="Proteomes" id="UP000000598">
    <property type="component" value="Chromosome F"/>
</dbReference>
<evidence type="ECO:0000313" key="3">
    <source>
        <dbReference type="Proteomes" id="UP000000598"/>
    </source>
</evidence>
<protein>
    <submittedName>
        <fullName evidence="2">KLLA0F07755p</fullName>
    </submittedName>
</protein>
<proteinExistence type="predicted"/>
<dbReference type="RefSeq" id="XP_455431.1">
    <property type="nucleotide sequence ID" value="XM_455431.1"/>
</dbReference>
<feature type="region of interest" description="Disordered" evidence="1">
    <location>
        <begin position="174"/>
        <end position="207"/>
    </location>
</feature>
<evidence type="ECO:0000313" key="2">
    <source>
        <dbReference type="EMBL" id="CAG98139.1"/>
    </source>
</evidence>
<accession>Q6CKV8</accession>